<feature type="domain" description="Bulb-type lectin" evidence="3">
    <location>
        <begin position="86"/>
        <end position="204"/>
    </location>
</feature>
<name>A0AA38WJJ1_9ASTR</name>
<evidence type="ECO:0000256" key="1">
    <source>
        <dbReference type="ARBA" id="ARBA00022729"/>
    </source>
</evidence>
<organism evidence="4 5">
    <name type="scientific">Centaurea solstitialis</name>
    <name type="common">yellow star-thistle</name>
    <dbReference type="NCBI Taxonomy" id="347529"/>
    <lineage>
        <taxon>Eukaryota</taxon>
        <taxon>Viridiplantae</taxon>
        <taxon>Streptophyta</taxon>
        <taxon>Embryophyta</taxon>
        <taxon>Tracheophyta</taxon>
        <taxon>Spermatophyta</taxon>
        <taxon>Magnoliopsida</taxon>
        <taxon>eudicotyledons</taxon>
        <taxon>Gunneridae</taxon>
        <taxon>Pentapetalae</taxon>
        <taxon>asterids</taxon>
        <taxon>campanulids</taxon>
        <taxon>Asterales</taxon>
        <taxon>Asteraceae</taxon>
        <taxon>Carduoideae</taxon>
        <taxon>Cardueae</taxon>
        <taxon>Centaureinae</taxon>
        <taxon>Centaurea</taxon>
    </lineage>
</organism>
<dbReference type="PIRSF" id="PIRSF002686">
    <property type="entry name" value="SLG"/>
    <property type="match status" value="1"/>
</dbReference>
<keyword evidence="5" id="KW-1185">Reference proteome</keyword>
<dbReference type="Pfam" id="PF01453">
    <property type="entry name" value="B_lectin"/>
    <property type="match status" value="1"/>
</dbReference>
<gene>
    <name evidence="4" type="ORF">OSB04_008502</name>
</gene>
<keyword evidence="2" id="KW-0325">Glycoprotein</keyword>
<reference evidence="4" key="1">
    <citation type="submission" date="2023-03" db="EMBL/GenBank/DDBJ databases">
        <title>Chromosome-scale reference genome and RAD-based genetic map of yellow starthistle (Centaurea solstitialis) reveal putative structural variation and QTLs associated with invader traits.</title>
        <authorList>
            <person name="Reatini B."/>
            <person name="Cang F.A."/>
            <person name="Jiang Q."/>
            <person name="Mckibben M.T.W."/>
            <person name="Barker M.S."/>
            <person name="Rieseberg L.H."/>
            <person name="Dlugosch K.M."/>
        </authorList>
    </citation>
    <scope>NUCLEOTIDE SEQUENCE</scope>
    <source>
        <strain evidence="4">CAN-66</strain>
        <tissue evidence="4">Leaf</tissue>
    </source>
</reference>
<dbReference type="AlphaFoldDB" id="A0AA38WJJ1"/>
<evidence type="ECO:0000259" key="3">
    <source>
        <dbReference type="PROSITE" id="PS50927"/>
    </source>
</evidence>
<proteinExistence type="predicted"/>
<protein>
    <recommendedName>
        <fullName evidence="3">Bulb-type lectin domain-containing protein</fullName>
    </recommendedName>
</protein>
<dbReference type="SMART" id="SM00108">
    <property type="entry name" value="B_lectin"/>
    <property type="match status" value="1"/>
</dbReference>
<dbReference type="Gene3D" id="2.90.10.10">
    <property type="entry name" value="Bulb-type lectin domain"/>
    <property type="match status" value="1"/>
</dbReference>
<dbReference type="Proteomes" id="UP001172457">
    <property type="component" value="Chromosome 2"/>
</dbReference>
<dbReference type="CDD" id="cd00028">
    <property type="entry name" value="B_lectin"/>
    <property type="match status" value="1"/>
</dbReference>
<comment type="caution">
    <text evidence="4">The sequence shown here is derived from an EMBL/GenBank/DDBJ whole genome shotgun (WGS) entry which is preliminary data.</text>
</comment>
<evidence type="ECO:0000313" key="5">
    <source>
        <dbReference type="Proteomes" id="UP001172457"/>
    </source>
</evidence>
<accession>A0AA38WJJ1</accession>
<dbReference type="PANTHER" id="PTHR32444">
    <property type="entry name" value="BULB-TYPE LECTIN DOMAIN-CONTAINING PROTEIN"/>
    <property type="match status" value="1"/>
</dbReference>
<dbReference type="InterPro" id="IPR036426">
    <property type="entry name" value="Bulb-type_lectin_dom_sf"/>
</dbReference>
<dbReference type="CDD" id="cd01098">
    <property type="entry name" value="PAN_AP_plant"/>
    <property type="match status" value="1"/>
</dbReference>
<evidence type="ECO:0000256" key="2">
    <source>
        <dbReference type="ARBA" id="ARBA00023180"/>
    </source>
</evidence>
<dbReference type="PROSITE" id="PS50927">
    <property type="entry name" value="BULB_LECTIN"/>
    <property type="match status" value="1"/>
</dbReference>
<dbReference type="InterPro" id="IPR001480">
    <property type="entry name" value="Bulb-type_lectin_dom"/>
</dbReference>
<dbReference type="PANTHER" id="PTHR32444:SF132">
    <property type="entry name" value="S-LOCUS-SPECIFIC GLYCOPROTEIN_EP1"/>
    <property type="match status" value="1"/>
</dbReference>
<dbReference type="SUPFAM" id="SSF51110">
    <property type="entry name" value="alpha-D-mannose-specific plant lectins"/>
    <property type="match status" value="1"/>
</dbReference>
<evidence type="ECO:0000313" key="4">
    <source>
        <dbReference type="EMBL" id="KAJ9563342.1"/>
    </source>
</evidence>
<dbReference type="InterPro" id="IPR035446">
    <property type="entry name" value="SLSG/EP1"/>
</dbReference>
<sequence length="483" mass="54811">MIREDEGISDYPFDPTEVLTEDIETNISEADRARNVNLVKNRERHANLRQDLSQHVWDSLYNNYHRSSLRHLPIRQLRQLRRFRRNLYRIRPGKLPHSSAVHSPFALCFYNTTPNAYTLALRIGIRRDRSLRRWVWEANRGRPVGENATLSFRSDGNLVLADADGRIAWQTNTANKGVVGFAILPDGNIVLRDAAGNFIWQSFDYPTDTLLYGQSLRVGGPNKLVSRASATENVDGLYSFVLEPKRLALYYKKTMLYWSSTFPEVDKASGGLVNATLEIAEAEYSDGNYNSLRCHMANSFNAPTVLLGTNRYNSTLSYLRLGIDGNLRLYGYRRDANAAAWSLLYTWFNRDWSNSLLGIEDECQVPDRCGKFGLCEDSQCVGCPTPKGVFAWSKDCVAKSPGCQASGFRYYEVKGVDHFTVKYSSGTGPVDRKACESKCTKDCKCMGYFYHTDQSRCWIAYDLKTLTRVGNSTHIAYIKTPVN</sequence>
<keyword evidence="1" id="KW-0732">Signal</keyword>
<dbReference type="EMBL" id="JARYMX010000002">
    <property type="protein sequence ID" value="KAJ9563342.1"/>
    <property type="molecule type" value="Genomic_DNA"/>
</dbReference>